<keyword evidence="2" id="KW-0057">Aromatic amino acid biosynthesis</keyword>
<dbReference type="EMBL" id="JACHHD010000011">
    <property type="protein sequence ID" value="MBB5185163.1"/>
    <property type="molecule type" value="Genomic_DNA"/>
</dbReference>
<dbReference type="Proteomes" id="UP000521313">
    <property type="component" value="Unassembled WGS sequence"/>
</dbReference>
<dbReference type="InterPro" id="IPR036291">
    <property type="entry name" value="NAD(P)-bd_dom_sf"/>
</dbReference>
<dbReference type="GO" id="GO:0004764">
    <property type="term" value="F:shikimate 3-dehydrogenase (NADP+) activity"/>
    <property type="evidence" value="ECO:0007669"/>
    <property type="project" value="UniProtKB-EC"/>
</dbReference>
<dbReference type="PANTHER" id="PTHR21089">
    <property type="entry name" value="SHIKIMATE DEHYDROGENASE"/>
    <property type="match status" value="1"/>
</dbReference>
<sequence length="336" mass="37872">MQYGLIGEHLGHSYSKLIQEKLIDNYTYEIHPVKKTDLDAFMKKHSFQAINVTIPYKKDVIPYLYQLDDASKKIGAVNTIVNREGKLFGYNTDYYGFDYMVKKHGISFANKKVLVLGNGGASQAIQAVIKDNEAKELLVTDIILSGDVLSIDSVYQNHKDIDIVVNTTPCGMYPHVDSAAVDLSKFIHIEAVFDCIYNPMDTKFTLQAKSLGIPVAVTGLEMLVGQAKRALEHFKDIQIDDREIDRIYREILFETSNLITDCTNSDILNDLSNRLHKEIRFSKQIEKDAIENSLILVVSQEEISAHQEKLISNGFIVNGDSADTIIARFKSAIQKF</sequence>
<dbReference type="SUPFAM" id="SSF53223">
    <property type="entry name" value="Aminoacid dehydrogenase-like, N-terminal domain"/>
    <property type="match status" value="1"/>
</dbReference>
<proteinExistence type="predicted"/>
<protein>
    <submittedName>
        <fullName evidence="4">Shikimate dehydrogenase</fullName>
        <ecNumber evidence="4">1.1.1.25</ecNumber>
    </submittedName>
</protein>
<evidence type="ECO:0000259" key="3">
    <source>
        <dbReference type="Pfam" id="PF08501"/>
    </source>
</evidence>
<feature type="domain" description="Shikimate dehydrogenase substrate binding N-terminal" evidence="3">
    <location>
        <begin position="5"/>
        <end position="80"/>
    </location>
</feature>
<dbReference type="Gene3D" id="3.40.50.10860">
    <property type="entry name" value="Leucine Dehydrogenase, chain A, domain 1"/>
    <property type="match status" value="1"/>
</dbReference>
<evidence type="ECO:0000256" key="1">
    <source>
        <dbReference type="ARBA" id="ARBA00004871"/>
    </source>
</evidence>
<dbReference type="AlphaFoldDB" id="A0A7W8D3A3"/>
<gene>
    <name evidence="4" type="ORF">HNQ43_001216</name>
</gene>
<dbReference type="RefSeq" id="WP_183375786.1">
    <property type="nucleotide sequence ID" value="NZ_JACHHD010000011.1"/>
</dbReference>
<dbReference type="GO" id="GO:0009073">
    <property type="term" value="P:aromatic amino acid family biosynthetic process"/>
    <property type="evidence" value="ECO:0007669"/>
    <property type="project" value="UniProtKB-KW"/>
</dbReference>
<name>A0A7W8D3A3_9FIRM</name>
<comment type="pathway">
    <text evidence="1">Metabolic intermediate biosynthesis; chorismate biosynthesis; chorismate from D-erythrose 4-phosphate and phosphoenolpyruvate: step 4/7.</text>
</comment>
<dbReference type="PANTHER" id="PTHR21089:SF1">
    <property type="entry name" value="BIFUNCTIONAL 3-DEHYDROQUINATE DEHYDRATASE_SHIKIMATE DEHYDROGENASE, CHLOROPLASTIC"/>
    <property type="match status" value="1"/>
</dbReference>
<dbReference type="CDD" id="cd01065">
    <property type="entry name" value="NAD_bind_Shikimate_DH"/>
    <property type="match status" value="1"/>
</dbReference>
<dbReference type="GO" id="GO:0009423">
    <property type="term" value="P:chorismate biosynthetic process"/>
    <property type="evidence" value="ECO:0007669"/>
    <property type="project" value="TreeGrafter"/>
</dbReference>
<dbReference type="Gene3D" id="3.40.50.720">
    <property type="entry name" value="NAD(P)-binding Rossmann-like Domain"/>
    <property type="match status" value="1"/>
</dbReference>
<dbReference type="InterPro" id="IPR022893">
    <property type="entry name" value="Shikimate_DH_fam"/>
</dbReference>
<dbReference type="GO" id="GO:0050661">
    <property type="term" value="F:NADP binding"/>
    <property type="evidence" value="ECO:0007669"/>
    <property type="project" value="TreeGrafter"/>
</dbReference>
<evidence type="ECO:0000313" key="4">
    <source>
        <dbReference type="EMBL" id="MBB5185163.1"/>
    </source>
</evidence>
<dbReference type="InterPro" id="IPR013708">
    <property type="entry name" value="Shikimate_DH-bd_N"/>
</dbReference>
<dbReference type="GO" id="GO:0019632">
    <property type="term" value="P:shikimate metabolic process"/>
    <property type="evidence" value="ECO:0007669"/>
    <property type="project" value="TreeGrafter"/>
</dbReference>
<organism evidence="4 5">
    <name type="scientific">Faecalicoccus acidiformans</name>
    <dbReference type="NCBI Taxonomy" id="915173"/>
    <lineage>
        <taxon>Bacteria</taxon>
        <taxon>Bacillati</taxon>
        <taxon>Bacillota</taxon>
        <taxon>Erysipelotrichia</taxon>
        <taxon>Erysipelotrichales</taxon>
        <taxon>Erysipelotrichaceae</taxon>
        <taxon>Faecalicoccus</taxon>
    </lineage>
</organism>
<evidence type="ECO:0000313" key="5">
    <source>
        <dbReference type="Proteomes" id="UP000521313"/>
    </source>
</evidence>
<dbReference type="Pfam" id="PF08501">
    <property type="entry name" value="Shikimate_dh_N"/>
    <property type="match status" value="1"/>
</dbReference>
<keyword evidence="2" id="KW-0028">Amino-acid biosynthesis</keyword>
<dbReference type="InterPro" id="IPR046346">
    <property type="entry name" value="Aminoacid_DH-like_N_sf"/>
</dbReference>
<dbReference type="EC" id="1.1.1.25" evidence="4"/>
<evidence type="ECO:0000256" key="2">
    <source>
        <dbReference type="ARBA" id="ARBA00023141"/>
    </source>
</evidence>
<dbReference type="SUPFAM" id="SSF51735">
    <property type="entry name" value="NAD(P)-binding Rossmann-fold domains"/>
    <property type="match status" value="1"/>
</dbReference>
<reference evidence="4 5" key="1">
    <citation type="submission" date="2020-08" db="EMBL/GenBank/DDBJ databases">
        <title>Genomic Encyclopedia of Type Strains, Phase IV (KMG-IV): sequencing the most valuable type-strain genomes for metagenomic binning, comparative biology and taxonomic classification.</title>
        <authorList>
            <person name="Goeker M."/>
        </authorList>
    </citation>
    <scope>NUCLEOTIDE SEQUENCE [LARGE SCALE GENOMIC DNA]</scope>
    <source>
        <strain evidence="4 5">DSM 26963</strain>
    </source>
</reference>
<dbReference type="GO" id="GO:0005829">
    <property type="term" value="C:cytosol"/>
    <property type="evidence" value="ECO:0007669"/>
    <property type="project" value="TreeGrafter"/>
</dbReference>
<accession>A0A7W8D3A3</accession>
<keyword evidence="4" id="KW-0560">Oxidoreductase</keyword>
<comment type="caution">
    <text evidence="4">The sequence shown here is derived from an EMBL/GenBank/DDBJ whole genome shotgun (WGS) entry which is preliminary data.</text>
</comment>